<dbReference type="PANTHER" id="PTHR38471:SF2">
    <property type="entry name" value="FOUR HELIX BUNDLE PROTEIN"/>
    <property type="match status" value="1"/>
</dbReference>
<dbReference type="InterPro" id="IPR036583">
    <property type="entry name" value="23S_rRNA_IVS_sf"/>
</dbReference>
<evidence type="ECO:0000313" key="1">
    <source>
        <dbReference type="EMBL" id="NGP87798.1"/>
    </source>
</evidence>
<gene>
    <name evidence="1" type="ORF">G3569_05500</name>
</gene>
<dbReference type="RefSeq" id="WP_165266880.1">
    <property type="nucleotide sequence ID" value="NZ_JAALLS010000005.1"/>
</dbReference>
<organism evidence="1 2">
    <name type="scientific">Fodinibius halophilus</name>
    <dbReference type="NCBI Taxonomy" id="1736908"/>
    <lineage>
        <taxon>Bacteria</taxon>
        <taxon>Pseudomonadati</taxon>
        <taxon>Balneolota</taxon>
        <taxon>Balneolia</taxon>
        <taxon>Balneolales</taxon>
        <taxon>Balneolaceae</taxon>
        <taxon>Fodinibius</taxon>
    </lineage>
</organism>
<dbReference type="Pfam" id="PF05635">
    <property type="entry name" value="23S_rRNA_IVP"/>
    <property type="match status" value="1"/>
</dbReference>
<dbReference type="NCBIfam" id="NF008912">
    <property type="entry name" value="PRK12275.1-6"/>
    <property type="match status" value="1"/>
</dbReference>
<dbReference type="Proteomes" id="UP000479132">
    <property type="component" value="Unassembled WGS sequence"/>
</dbReference>
<protein>
    <submittedName>
        <fullName evidence="1">Four helix bundle protein</fullName>
    </submittedName>
</protein>
<keyword evidence="2" id="KW-1185">Reference proteome</keyword>
<comment type="caution">
    <text evidence="1">The sequence shown here is derived from an EMBL/GenBank/DDBJ whole genome shotgun (WGS) entry which is preliminary data.</text>
</comment>
<dbReference type="Gene3D" id="1.20.1440.60">
    <property type="entry name" value="23S rRNA-intervening sequence"/>
    <property type="match status" value="1"/>
</dbReference>
<dbReference type="NCBIfam" id="TIGR02436">
    <property type="entry name" value="four helix bundle protein"/>
    <property type="match status" value="1"/>
</dbReference>
<name>A0A6M1SV44_9BACT</name>
<dbReference type="PANTHER" id="PTHR38471">
    <property type="entry name" value="FOUR HELIX BUNDLE PROTEIN"/>
    <property type="match status" value="1"/>
</dbReference>
<dbReference type="AlphaFoldDB" id="A0A6M1SV44"/>
<proteinExistence type="predicted"/>
<sequence>MAYQSFEDLEVWKRSTRLSVELTNYLTDCSDYAFKNQVLRSAISIPSNIAEGAERQSDKEFRYFLNVAKGSAAELRTQLYIGMETKILEKELCLRMIKELKELSSMMQGLIKSIDKKLNT</sequence>
<reference evidence="1 2" key="1">
    <citation type="submission" date="2020-02" db="EMBL/GenBank/DDBJ databases">
        <title>Aliifodinibius halophilus 2W32, complete genome.</title>
        <authorList>
            <person name="Li Y."/>
            <person name="Wu S."/>
        </authorList>
    </citation>
    <scope>NUCLEOTIDE SEQUENCE [LARGE SCALE GENOMIC DNA]</scope>
    <source>
        <strain evidence="1 2">2W32</strain>
    </source>
</reference>
<accession>A0A6M1SV44</accession>
<dbReference type="CDD" id="cd16377">
    <property type="entry name" value="23S_rRNA_IVP_like"/>
    <property type="match status" value="1"/>
</dbReference>
<dbReference type="InterPro" id="IPR012657">
    <property type="entry name" value="23S_rRNA-intervening_sequence"/>
</dbReference>
<evidence type="ECO:0000313" key="2">
    <source>
        <dbReference type="Proteomes" id="UP000479132"/>
    </source>
</evidence>
<dbReference type="SUPFAM" id="SSF158446">
    <property type="entry name" value="IVS-encoded protein-like"/>
    <property type="match status" value="1"/>
</dbReference>
<dbReference type="EMBL" id="JAALLS010000005">
    <property type="protein sequence ID" value="NGP87798.1"/>
    <property type="molecule type" value="Genomic_DNA"/>
</dbReference>